<dbReference type="Proteomes" id="UP000516028">
    <property type="component" value="Chromosome"/>
</dbReference>
<sequence>MERPVLRVRVACSLVAAALATPLAFGQASRGISPERTQQLVHMVRQDCGSCHGMQLTGGLGPALTREALANKPVPYLAAVITHGLQGTPMPPWKALLDERDAYWIAEQLALGFPTQNPKK</sequence>
<organism evidence="6 7">
    <name type="scientific">Diaphorobacter aerolatus</name>
    <dbReference type="NCBI Taxonomy" id="1288495"/>
    <lineage>
        <taxon>Bacteria</taxon>
        <taxon>Pseudomonadati</taxon>
        <taxon>Pseudomonadota</taxon>
        <taxon>Betaproteobacteria</taxon>
        <taxon>Burkholderiales</taxon>
        <taxon>Comamonadaceae</taxon>
        <taxon>Diaphorobacter</taxon>
    </lineage>
</organism>
<keyword evidence="4" id="KW-0732">Signal</keyword>
<proteinExistence type="predicted"/>
<feature type="domain" description="Cytochrome c" evidence="5">
    <location>
        <begin position="40"/>
        <end position="107"/>
    </location>
</feature>
<protein>
    <submittedName>
        <fullName evidence="6">Cytochrome c</fullName>
    </submittedName>
</protein>
<reference evidence="6 7" key="1">
    <citation type="submission" date="2020-08" db="EMBL/GenBank/DDBJ databases">
        <title>Genome sequence of Diaphorobacter aerolatus KACC 16536T.</title>
        <authorList>
            <person name="Hyun D.-W."/>
            <person name="Bae J.-W."/>
        </authorList>
    </citation>
    <scope>NUCLEOTIDE SEQUENCE [LARGE SCALE GENOMIC DNA]</scope>
    <source>
        <strain evidence="6 7">KACC 16536</strain>
    </source>
</reference>
<evidence type="ECO:0000313" key="7">
    <source>
        <dbReference type="Proteomes" id="UP000516028"/>
    </source>
</evidence>
<dbReference type="Gene3D" id="1.10.760.10">
    <property type="entry name" value="Cytochrome c-like domain"/>
    <property type="match status" value="1"/>
</dbReference>
<dbReference type="GO" id="GO:0046872">
    <property type="term" value="F:metal ion binding"/>
    <property type="evidence" value="ECO:0007669"/>
    <property type="project" value="UniProtKB-KW"/>
</dbReference>
<dbReference type="AlphaFoldDB" id="A0A7H0GPY2"/>
<dbReference type="Pfam" id="PF13442">
    <property type="entry name" value="Cytochrome_CBB3"/>
    <property type="match status" value="1"/>
</dbReference>
<evidence type="ECO:0000256" key="3">
    <source>
        <dbReference type="ARBA" id="ARBA00023004"/>
    </source>
</evidence>
<evidence type="ECO:0000256" key="1">
    <source>
        <dbReference type="ARBA" id="ARBA00022617"/>
    </source>
</evidence>
<evidence type="ECO:0000256" key="4">
    <source>
        <dbReference type="SAM" id="SignalP"/>
    </source>
</evidence>
<dbReference type="InterPro" id="IPR009056">
    <property type="entry name" value="Cyt_c-like_dom"/>
</dbReference>
<keyword evidence="3" id="KW-0408">Iron</keyword>
<dbReference type="EMBL" id="CP060783">
    <property type="protein sequence ID" value="QNP50348.1"/>
    <property type="molecule type" value="Genomic_DNA"/>
</dbReference>
<dbReference type="SUPFAM" id="SSF46626">
    <property type="entry name" value="Cytochrome c"/>
    <property type="match status" value="1"/>
</dbReference>
<dbReference type="KEGG" id="daer:H9K75_00895"/>
<evidence type="ECO:0000313" key="6">
    <source>
        <dbReference type="EMBL" id="QNP50348.1"/>
    </source>
</evidence>
<name>A0A7H0GPY2_9BURK</name>
<keyword evidence="1" id="KW-0349">Heme</keyword>
<accession>A0A7H0GPY2</accession>
<evidence type="ECO:0000256" key="2">
    <source>
        <dbReference type="ARBA" id="ARBA00022723"/>
    </source>
</evidence>
<feature type="chain" id="PRO_5028897804" evidence="4">
    <location>
        <begin position="27"/>
        <end position="120"/>
    </location>
</feature>
<dbReference type="GO" id="GO:0009055">
    <property type="term" value="F:electron transfer activity"/>
    <property type="evidence" value="ECO:0007669"/>
    <property type="project" value="InterPro"/>
</dbReference>
<keyword evidence="2" id="KW-0479">Metal-binding</keyword>
<dbReference type="InterPro" id="IPR036909">
    <property type="entry name" value="Cyt_c-like_dom_sf"/>
</dbReference>
<keyword evidence="7" id="KW-1185">Reference proteome</keyword>
<dbReference type="GO" id="GO:0020037">
    <property type="term" value="F:heme binding"/>
    <property type="evidence" value="ECO:0007669"/>
    <property type="project" value="InterPro"/>
</dbReference>
<gene>
    <name evidence="6" type="ORF">H9K75_00895</name>
</gene>
<feature type="signal peptide" evidence="4">
    <location>
        <begin position="1"/>
        <end position="26"/>
    </location>
</feature>
<evidence type="ECO:0000259" key="5">
    <source>
        <dbReference type="Pfam" id="PF13442"/>
    </source>
</evidence>